<protein>
    <submittedName>
        <fullName evidence="3">Uncharacterized protein LOC105038838</fullName>
    </submittedName>
</protein>
<evidence type="ECO:0000313" key="3">
    <source>
        <dbReference type="RefSeq" id="XP_019703732.1"/>
    </source>
</evidence>
<evidence type="ECO:0000256" key="1">
    <source>
        <dbReference type="SAM" id="MobiDB-lite"/>
    </source>
</evidence>
<sequence length="411" mass="45854">MSLHLELQNLRQKLDETVTSLLRRAKAVADELAASGNALKPTEFNLHVLRALCDDLQDAVPGRGGRDRFGRDRGRFGSPGGCGSQWCSFCNHNNHSNATCFYRPQQFYPYSPQPNANFSYSPYPNPNPSHHHPNPPLLPTPHPSTALTWYPDTGASHHVTPDIHSMSSYAEYTDPDQVRVGNASAPLKFFTSQRPQLPLCLSLPLHPFPLASASFSPSHALVLSSVHHTALDDLVGVKKYLCYSLRSSIPRRRRPSYCPRRPRHLSLSLCPFPLASTSLSPSYTLALSSIHPTTLGDLVGVKKHLCYSSASIPRPHRPSHCPRQPRQPQVVGLRPLLQGLRHLVRLQGLLKDLQSCNCGCVFSRRSDFGLKEWNVFIRPRSIGSPTTKHFWVFDSRTKNFKIGVSESQQKG</sequence>
<gene>
    <name evidence="3" type="primary">LOC105038838</name>
</gene>
<proteinExistence type="predicted"/>
<accession>A0A6J0PET0</accession>
<dbReference type="PANTHER" id="PTHR47481:SF43">
    <property type="entry name" value="RETROTRANSPOSON COPIA-LIKE N-TERMINAL DOMAIN-CONTAINING PROTEIN"/>
    <property type="match status" value="1"/>
</dbReference>
<dbReference type="InParanoid" id="A0A6J0PET0"/>
<dbReference type="AlphaFoldDB" id="A0A6J0PET0"/>
<feature type="region of interest" description="Disordered" evidence="1">
    <location>
        <begin position="118"/>
        <end position="137"/>
    </location>
</feature>
<dbReference type="RefSeq" id="XP_019703732.1">
    <property type="nucleotide sequence ID" value="XM_019848173.1"/>
</dbReference>
<dbReference type="OrthoDB" id="1752333at2759"/>
<keyword evidence="2" id="KW-1185">Reference proteome</keyword>
<dbReference type="Proteomes" id="UP000504607">
    <property type="component" value="Chromosome 2"/>
</dbReference>
<reference evidence="3" key="1">
    <citation type="submission" date="2025-08" db="UniProtKB">
        <authorList>
            <consortium name="RefSeq"/>
        </authorList>
    </citation>
    <scope>IDENTIFICATION</scope>
</reference>
<dbReference type="PANTHER" id="PTHR47481">
    <property type="match status" value="1"/>
</dbReference>
<evidence type="ECO:0000313" key="2">
    <source>
        <dbReference type="Proteomes" id="UP000504607"/>
    </source>
</evidence>
<organism evidence="2 3">
    <name type="scientific">Elaeis guineensis var. tenera</name>
    <name type="common">Oil palm</name>
    <dbReference type="NCBI Taxonomy" id="51953"/>
    <lineage>
        <taxon>Eukaryota</taxon>
        <taxon>Viridiplantae</taxon>
        <taxon>Streptophyta</taxon>
        <taxon>Embryophyta</taxon>
        <taxon>Tracheophyta</taxon>
        <taxon>Spermatophyta</taxon>
        <taxon>Magnoliopsida</taxon>
        <taxon>Liliopsida</taxon>
        <taxon>Arecaceae</taxon>
        <taxon>Arecoideae</taxon>
        <taxon>Cocoseae</taxon>
        <taxon>Elaeidinae</taxon>
        <taxon>Elaeis</taxon>
    </lineage>
</organism>
<name>A0A6J0PET0_ELAGV</name>